<feature type="DNA-binding region" description="H-T-H motif" evidence="4">
    <location>
        <begin position="45"/>
        <end position="64"/>
    </location>
</feature>
<reference evidence="6 7" key="1">
    <citation type="submission" date="2020-04" db="EMBL/GenBank/DDBJ databases">
        <authorList>
            <person name="Yoon J."/>
        </authorList>
    </citation>
    <scope>NUCLEOTIDE SEQUENCE [LARGE SCALE GENOMIC DNA]</scope>
    <source>
        <strain evidence="6 7">KMU-166</strain>
    </source>
</reference>
<gene>
    <name evidence="6" type="ORF">HCU74_17735</name>
</gene>
<dbReference type="SUPFAM" id="SSF46689">
    <property type="entry name" value="Homeodomain-like"/>
    <property type="match status" value="1"/>
</dbReference>
<comment type="caution">
    <text evidence="6">The sequence shown here is derived from an EMBL/GenBank/DDBJ whole genome shotgun (WGS) entry which is preliminary data.</text>
</comment>
<feature type="domain" description="HTH tetR-type" evidence="5">
    <location>
        <begin position="22"/>
        <end position="82"/>
    </location>
</feature>
<evidence type="ECO:0000313" key="6">
    <source>
        <dbReference type="EMBL" id="NKI19252.1"/>
    </source>
</evidence>
<name>A0ABX1GLD9_9GAMM</name>
<protein>
    <submittedName>
        <fullName evidence="6">TetR/AcrR family transcriptional regulator</fullName>
    </submittedName>
</protein>
<evidence type="ECO:0000256" key="1">
    <source>
        <dbReference type="ARBA" id="ARBA00023015"/>
    </source>
</evidence>
<keyword evidence="2 4" id="KW-0238">DNA-binding</keyword>
<evidence type="ECO:0000259" key="5">
    <source>
        <dbReference type="PROSITE" id="PS50977"/>
    </source>
</evidence>
<sequence>MAMMTELDDLAIARRPSQARSRERFEKVIAAADAMLAEGGLGALSIPALADKLGMTRRSIYLFFPTHYAVLNEVTRRYINRLEQRLAEELAQYRHSDLHEAVARVTFAAADFHNTHPVGCQLILGGAVTDSSYRAQEMNTRHLGQLARRSLGNFSPNIPTEPDVASLAIELGTACFRHSYGVHGKITDSYKIEATYVMLLYLCQTLGLGDAPSREALSSYL</sequence>
<evidence type="ECO:0000256" key="2">
    <source>
        <dbReference type="ARBA" id="ARBA00023125"/>
    </source>
</evidence>
<keyword evidence="7" id="KW-1185">Reference proteome</keyword>
<evidence type="ECO:0000313" key="7">
    <source>
        <dbReference type="Proteomes" id="UP000765845"/>
    </source>
</evidence>
<accession>A0ABX1GLD9</accession>
<dbReference type="Proteomes" id="UP000765845">
    <property type="component" value="Unassembled WGS sequence"/>
</dbReference>
<dbReference type="EMBL" id="JAAWWK010000007">
    <property type="protein sequence ID" value="NKI19252.1"/>
    <property type="molecule type" value="Genomic_DNA"/>
</dbReference>
<evidence type="ECO:0000256" key="3">
    <source>
        <dbReference type="ARBA" id="ARBA00023163"/>
    </source>
</evidence>
<dbReference type="InterPro" id="IPR009057">
    <property type="entry name" value="Homeodomain-like_sf"/>
</dbReference>
<keyword evidence="3" id="KW-0804">Transcription</keyword>
<dbReference type="Gene3D" id="1.10.357.10">
    <property type="entry name" value="Tetracycline Repressor, domain 2"/>
    <property type="match status" value="1"/>
</dbReference>
<evidence type="ECO:0000256" key="4">
    <source>
        <dbReference type="PROSITE-ProRule" id="PRU00335"/>
    </source>
</evidence>
<dbReference type="PANTHER" id="PTHR30055:SF234">
    <property type="entry name" value="HTH-TYPE TRANSCRIPTIONAL REGULATOR BETI"/>
    <property type="match status" value="1"/>
</dbReference>
<dbReference type="InterPro" id="IPR050109">
    <property type="entry name" value="HTH-type_TetR-like_transc_reg"/>
</dbReference>
<keyword evidence="1" id="KW-0805">Transcription regulation</keyword>
<dbReference type="PANTHER" id="PTHR30055">
    <property type="entry name" value="HTH-TYPE TRANSCRIPTIONAL REGULATOR RUTR"/>
    <property type="match status" value="1"/>
</dbReference>
<dbReference type="Pfam" id="PF00440">
    <property type="entry name" value="TetR_N"/>
    <property type="match status" value="1"/>
</dbReference>
<dbReference type="PROSITE" id="PS50977">
    <property type="entry name" value="HTH_TETR_2"/>
    <property type="match status" value="1"/>
</dbReference>
<proteinExistence type="predicted"/>
<dbReference type="InterPro" id="IPR001647">
    <property type="entry name" value="HTH_TetR"/>
</dbReference>
<organism evidence="6 7">
    <name type="scientific">Spongiibacter thalassae</name>
    <dbReference type="NCBI Taxonomy" id="2721624"/>
    <lineage>
        <taxon>Bacteria</taxon>
        <taxon>Pseudomonadati</taxon>
        <taxon>Pseudomonadota</taxon>
        <taxon>Gammaproteobacteria</taxon>
        <taxon>Cellvibrionales</taxon>
        <taxon>Spongiibacteraceae</taxon>
        <taxon>Spongiibacter</taxon>
    </lineage>
</organism>